<dbReference type="EMBL" id="AP028947">
    <property type="protein sequence ID" value="BET26617.1"/>
    <property type="molecule type" value="Genomic_DNA"/>
</dbReference>
<dbReference type="Proteomes" id="UP001329151">
    <property type="component" value="Chromosome"/>
</dbReference>
<dbReference type="KEGG" id="lto:RGQ30_21180"/>
<sequence length="101" mass="11574">MSKLLFYPCDARKHFSGKVFYRFRDFSDRIFMSNDLKNAYQDISDTLKVLVTGKIICGENIPTPSPRLEHEFVVEVPVNKRVEVRNNPVPENSPTAGNSQI</sequence>
<organism evidence="1 2">
    <name type="scientific">Limnobacter thiooxidans</name>
    <dbReference type="NCBI Taxonomy" id="131080"/>
    <lineage>
        <taxon>Bacteria</taxon>
        <taxon>Pseudomonadati</taxon>
        <taxon>Pseudomonadota</taxon>
        <taxon>Betaproteobacteria</taxon>
        <taxon>Burkholderiales</taxon>
        <taxon>Burkholderiaceae</taxon>
        <taxon>Limnobacter</taxon>
    </lineage>
</organism>
<protein>
    <submittedName>
        <fullName evidence="1">Uncharacterized protein</fullName>
    </submittedName>
</protein>
<name>A0AA86JL76_9BURK</name>
<keyword evidence="2" id="KW-1185">Reference proteome</keyword>
<proteinExistence type="predicted"/>
<evidence type="ECO:0000313" key="1">
    <source>
        <dbReference type="EMBL" id="BET26617.1"/>
    </source>
</evidence>
<evidence type="ECO:0000313" key="2">
    <source>
        <dbReference type="Proteomes" id="UP001329151"/>
    </source>
</evidence>
<dbReference type="AlphaFoldDB" id="A0AA86JL76"/>
<dbReference type="RefSeq" id="WP_130555925.1">
    <property type="nucleotide sequence ID" value="NZ_AP028947.1"/>
</dbReference>
<gene>
    <name evidence="1" type="ORF">RGQ30_21180</name>
</gene>
<reference evidence="1 2" key="1">
    <citation type="submission" date="2023-10" db="EMBL/GenBank/DDBJ databases">
        <title>Complete Genome Sequence of Limnobacter thiooxidans CS-K2T, Isolated from freshwater lake sediments in Bavaria, Germany.</title>
        <authorList>
            <person name="Naruki M."/>
            <person name="Watanabe A."/>
            <person name="Warashina T."/>
            <person name="Morita T."/>
            <person name="Arakawa K."/>
        </authorList>
    </citation>
    <scope>NUCLEOTIDE SEQUENCE [LARGE SCALE GENOMIC DNA]</scope>
    <source>
        <strain evidence="1 2">CS-K2</strain>
    </source>
</reference>
<accession>A0AA86JL76</accession>